<dbReference type="Gene3D" id="2.40.10.10">
    <property type="entry name" value="Trypsin-like serine proteases"/>
    <property type="match status" value="3"/>
</dbReference>
<dbReference type="PROSITE" id="PS50923">
    <property type="entry name" value="SUSHI"/>
    <property type="match status" value="1"/>
</dbReference>
<dbReference type="PANTHER" id="PTHR24252">
    <property type="entry name" value="ACROSIN-RELATED"/>
    <property type="match status" value="1"/>
</dbReference>
<comment type="subcellular location">
    <subcellularLocation>
        <location evidence="2">Secreted</location>
    </subcellularLocation>
</comment>
<dbReference type="PROSITE" id="PS00135">
    <property type="entry name" value="TRYPSIN_SER"/>
    <property type="match status" value="1"/>
</dbReference>
<evidence type="ECO:0000256" key="8">
    <source>
        <dbReference type="ARBA" id="ARBA00022825"/>
    </source>
</evidence>
<keyword evidence="9" id="KW-1015">Disulfide bond</keyword>
<evidence type="ECO:0000256" key="10">
    <source>
        <dbReference type="PROSITE-ProRule" id="PRU00302"/>
    </source>
</evidence>
<dbReference type="InterPro" id="IPR001314">
    <property type="entry name" value="Peptidase_S1A"/>
</dbReference>
<comment type="caution">
    <text evidence="10">Lacks conserved residue(s) required for the propagation of feature annotation.</text>
</comment>
<protein>
    <recommendedName>
        <fullName evidence="4">Acrosin</fullName>
        <ecNumber evidence="3">3.4.21.10</ecNumber>
    </recommendedName>
</protein>
<dbReference type="CDD" id="cd00190">
    <property type="entry name" value="Tryp_SPc"/>
    <property type="match status" value="1"/>
</dbReference>
<dbReference type="GO" id="GO:0005576">
    <property type="term" value="C:extracellular region"/>
    <property type="evidence" value="ECO:0007669"/>
    <property type="project" value="UniProtKB-SubCell"/>
</dbReference>
<keyword evidence="15" id="KW-1185">Reference proteome</keyword>
<dbReference type="GO" id="GO:0004252">
    <property type="term" value="F:serine-type endopeptidase activity"/>
    <property type="evidence" value="ECO:0007669"/>
    <property type="project" value="InterPro"/>
</dbReference>
<reference evidence="14 15" key="1">
    <citation type="submission" date="2013-11" db="EMBL/GenBank/DDBJ databases">
        <title>Genome sequencing of Stegodyphus mimosarum.</title>
        <authorList>
            <person name="Bechsgaard J."/>
        </authorList>
    </citation>
    <scope>NUCLEOTIDE SEQUENCE [LARGE SCALE GENOMIC DNA]</scope>
</reference>
<evidence type="ECO:0000313" key="14">
    <source>
        <dbReference type="EMBL" id="KFM83315.1"/>
    </source>
</evidence>
<dbReference type="InterPro" id="IPR033116">
    <property type="entry name" value="TRYPSIN_SER"/>
</dbReference>
<dbReference type="AlphaFoldDB" id="A0A087V126"/>
<evidence type="ECO:0000256" key="2">
    <source>
        <dbReference type="ARBA" id="ARBA00004613"/>
    </source>
</evidence>
<dbReference type="Pfam" id="PF00084">
    <property type="entry name" value="Sushi"/>
    <property type="match status" value="1"/>
</dbReference>
<organism evidence="14 15">
    <name type="scientific">Stegodyphus mimosarum</name>
    <name type="common">African social velvet spider</name>
    <dbReference type="NCBI Taxonomy" id="407821"/>
    <lineage>
        <taxon>Eukaryota</taxon>
        <taxon>Metazoa</taxon>
        <taxon>Ecdysozoa</taxon>
        <taxon>Arthropoda</taxon>
        <taxon>Chelicerata</taxon>
        <taxon>Arachnida</taxon>
        <taxon>Araneae</taxon>
        <taxon>Araneomorphae</taxon>
        <taxon>Entelegynae</taxon>
        <taxon>Eresoidea</taxon>
        <taxon>Eresidae</taxon>
        <taxon>Stegodyphus</taxon>
    </lineage>
</organism>
<dbReference type="PROSITE" id="PS50240">
    <property type="entry name" value="TRYPSIN_DOM"/>
    <property type="match status" value="1"/>
</dbReference>
<feature type="domain" description="Peptidase S1" evidence="12">
    <location>
        <begin position="55"/>
        <end position="309"/>
    </location>
</feature>
<keyword evidence="6 11" id="KW-0645">Protease</keyword>
<evidence type="ECO:0000256" key="3">
    <source>
        <dbReference type="ARBA" id="ARBA00012050"/>
    </source>
</evidence>
<dbReference type="SUPFAM" id="SSF50494">
    <property type="entry name" value="Trypsin-like serine proteases"/>
    <property type="match status" value="1"/>
</dbReference>
<evidence type="ECO:0000256" key="1">
    <source>
        <dbReference type="ARBA" id="ARBA00001656"/>
    </source>
</evidence>
<dbReference type="InterPro" id="IPR009003">
    <property type="entry name" value="Peptidase_S1_PA"/>
</dbReference>
<evidence type="ECO:0000259" key="12">
    <source>
        <dbReference type="PROSITE" id="PS50240"/>
    </source>
</evidence>
<dbReference type="Pfam" id="PF00089">
    <property type="entry name" value="Trypsin"/>
    <property type="match status" value="1"/>
</dbReference>
<evidence type="ECO:0000256" key="6">
    <source>
        <dbReference type="ARBA" id="ARBA00022670"/>
    </source>
</evidence>
<dbReference type="PROSITE" id="PS00134">
    <property type="entry name" value="TRYPSIN_HIS"/>
    <property type="match status" value="1"/>
</dbReference>
<keyword evidence="7 11" id="KW-0378">Hydrolase</keyword>
<dbReference type="STRING" id="407821.A0A087V126"/>
<gene>
    <name evidence="14" type="ORF">X975_19376</name>
</gene>
<keyword evidence="5" id="KW-0964">Secreted</keyword>
<keyword evidence="8 11" id="KW-0720">Serine protease</keyword>
<evidence type="ECO:0000259" key="13">
    <source>
        <dbReference type="PROSITE" id="PS50923"/>
    </source>
</evidence>
<dbReference type="OrthoDB" id="6420457at2759"/>
<dbReference type="Proteomes" id="UP000054359">
    <property type="component" value="Unassembled WGS sequence"/>
</dbReference>
<dbReference type="FunFam" id="2.40.10.10:FF:000015">
    <property type="entry name" value="Atrial natriuretic peptide-converting enzyme"/>
    <property type="match status" value="1"/>
</dbReference>
<dbReference type="InterPro" id="IPR001254">
    <property type="entry name" value="Trypsin_dom"/>
</dbReference>
<dbReference type="PANTHER" id="PTHR24252:SF8">
    <property type="entry name" value="ACROSIN"/>
    <property type="match status" value="1"/>
</dbReference>
<evidence type="ECO:0000313" key="15">
    <source>
        <dbReference type="Proteomes" id="UP000054359"/>
    </source>
</evidence>
<dbReference type="Gene3D" id="2.10.70.10">
    <property type="entry name" value="Complement Module, domain 1"/>
    <property type="match status" value="1"/>
</dbReference>
<dbReference type="PRINTS" id="PR00722">
    <property type="entry name" value="CHYMOTRYPSIN"/>
</dbReference>
<dbReference type="InterPro" id="IPR018114">
    <property type="entry name" value="TRYPSIN_HIS"/>
</dbReference>
<evidence type="ECO:0000256" key="7">
    <source>
        <dbReference type="ARBA" id="ARBA00022801"/>
    </source>
</evidence>
<keyword evidence="10" id="KW-0768">Sushi</keyword>
<feature type="domain" description="Sushi" evidence="13">
    <location>
        <begin position="1"/>
        <end position="42"/>
    </location>
</feature>
<dbReference type="OMA" id="PQTHIRV"/>
<proteinExistence type="predicted"/>
<dbReference type="GO" id="GO:0006508">
    <property type="term" value="P:proteolysis"/>
    <property type="evidence" value="ECO:0007669"/>
    <property type="project" value="UniProtKB-KW"/>
</dbReference>
<comment type="catalytic activity">
    <reaction evidence="1">
        <text>Preferential cleavage: Arg-|-Xaa, Lys-|-Xaa.</text>
        <dbReference type="EC" id="3.4.21.10"/>
    </reaction>
</comment>
<dbReference type="InterPro" id="IPR000436">
    <property type="entry name" value="Sushi_SCR_CCP_dom"/>
</dbReference>
<feature type="non-terminal residue" evidence="14">
    <location>
        <position position="309"/>
    </location>
</feature>
<dbReference type="EMBL" id="KL817719">
    <property type="protein sequence ID" value="KFM83315.1"/>
    <property type="molecule type" value="Genomic_DNA"/>
</dbReference>
<name>A0A087V126_STEMI</name>
<dbReference type="EC" id="3.4.21.10" evidence="3"/>
<accession>A0A087V126</accession>
<evidence type="ECO:0000256" key="11">
    <source>
        <dbReference type="RuleBase" id="RU363034"/>
    </source>
</evidence>
<evidence type="ECO:0000256" key="5">
    <source>
        <dbReference type="ARBA" id="ARBA00022525"/>
    </source>
</evidence>
<evidence type="ECO:0000256" key="9">
    <source>
        <dbReference type="ARBA" id="ARBA00023157"/>
    </source>
</evidence>
<dbReference type="InterPro" id="IPR043504">
    <property type="entry name" value="Peptidase_S1_PA_chymotrypsin"/>
</dbReference>
<sequence length="309" mass="34949">MFLVGTRVQYKCKSRFYKLYGSEYQTCLPSRTWSGYQPACIPDCGKSDSPRTPFIINGNASEIGQWPWQVGIALRRHEGLELICGGALISELWVLTAAHCVTKKFSNIPMYPNEVLIFCGKYHRSFKRDDNYVQVRKVQQIVVHDEYDFIHYDGDIALLQIEEAVEFTTRVKPICLPNELTTRENVRDGKKGIVTGWGLTESGKFSETLKEAVLPVVSHDRCEKAYREGLRTVTITENMFCAGYESGTSDTCNGDSGGPFMFSFGSANDNRWYLEGLVSWGSESGCGKAYRYSGFTKVSRFVSWINMLI</sequence>
<dbReference type="CDD" id="cd00033">
    <property type="entry name" value="CCP"/>
    <property type="match status" value="1"/>
</dbReference>
<evidence type="ECO:0000256" key="4">
    <source>
        <dbReference type="ARBA" id="ARBA00017161"/>
    </source>
</evidence>
<dbReference type="SMART" id="SM00020">
    <property type="entry name" value="Tryp_SPc"/>
    <property type="match status" value="1"/>
</dbReference>